<dbReference type="Gene3D" id="1.20.1530.20">
    <property type="match status" value="1"/>
</dbReference>
<evidence type="ECO:0000313" key="8">
    <source>
        <dbReference type="EMBL" id="AQT68616.1"/>
    </source>
</evidence>
<keyword evidence="5" id="KW-0129">CBS domain</keyword>
<dbReference type="GO" id="GO:1902600">
    <property type="term" value="P:proton transmembrane transport"/>
    <property type="evidence" value="ECO:0007669"/>
    <property type="project" value="InterPro"/>
</dbReference>
<dbReference type="InterPro" id="IPR000644">
    <property type="entry name" value="CBS_dom"/>
</dbReference>
<evidence type="ECO:0000256" key="6">
    <source>
        <dbReference type="SAM" id="Phobius"/>
    </source>
</evidence>
<feature type="transmembrane region" description="Helical" evidence="6">
    <location>
        <begin position="370"/>
        <end position="391"/>
    </location>
</feature>
<dbReference type="GO" id="GO:0015297">
    <property type="term" value="F:antiporter activity"/>
    <property type="evidence" value="ECO:0007669"/>
    <property type="project" value="InterPro"/>
</dbReference>
<sequence>MEDIGVLLVFGISIFGGLLGASFFQKIRVPQVVGYIAIGLIIGQSGFKLVGTEDIQRLQPFNLFALGVIGFLVGGELKLESFKKYAKQFSAILLGEGLGAFFLVGLASGTALYFVFDSAVLAMAAGIVFGAIASATDPASTMDVLWEYRGRGVLTTSLIAIVALDDALAMTLYGIGTGVAELMTSSDGSILEQLKVVGIELFGAVAVGFVFALALRFILMRVHQKERSLAFALGLILLLIGIASKSNMDVILAAMTLGFVLTNIVPRQSEELFGLLRGVSVPIYVLFFVLVGARIGLANMPAWLWGIVAIYVLGRSIGKMGGAYLGAKLTNSPVVVQRYLGMGLFAQGGVAIGLSIMASHHLGEIEVQPGLMLGDVIVFGVTATTLIVQLIGPAMAKLAIKFADEIGRNITREDVIESLKVEDVMDKDVLAIRDSEPLINAVDTFVENDFFVYPVVDRSNQIVGIISIEGLKNILADQEAWHWLVASDVMQPADDKAVRSAPLKNTLETMVELRIDQMPVVQTEGAGEPIGMLDLAHVRERVSIELLKRQQPAIA</sequence>
<dbReference type="Pfam" id="PF00999">
    <property type="entry name" value="Na_H_Exchanger"/>
    <property type="match status" value="1"/>
</dbReference>
<feature type="transmembrane region" description="Helical" evidence="6">
    <location>
        <begin position="278"/>
        <end position="297"/>
    </location>
</feature>
<feature type="transmembrane region" description="Helical" evidence="6">
    <location>
        <begin position="196"/>
        <end position="219"/>
    </location>
</feature>
<feature type="transmembrane region" description="Helical" evidence="6">
    <location>
        <begin position="32"/>
        <end position="49"/>
    </location>
</feature>
<dbReference type="InterPro" id="IPR038770">
    <property type="entry name" value="Na+/solute_symporter_sf"/>
</dbReference>
<gene>
    <name evidence="8" type="ORF">STSP2_01784</name>
</gene>
<dbReference type="CDD" id="cd02205">
    <property type="entry name" value="CBS_pair_SF"/>
    <property type="match status" value="1"/>
</dbReference>
<dbReference type="PANTHER" id="PTHR43021">
    <property type="entry name" value="NA(+)/H(+) ANTIPORTER-RELATED"/>
    <property type="match status" value="1"/>
</dbReference>
<evidence type="ECO:0000256" key="1">
    <source>
        <dbReference type="ARBA" id="ARBA00004141"/>
    </source>
</evidence>
<feature type="transmembrane region" description="Helical" evidence="6">
    <location>
        <begin position="303"/>
        <end position="327"/>
    </location>
</feature>
<dbReference type="InterPro" id="IPR046342">
    <property type="entry name" value="CBS_dom_sf"/>
</dbReference>
<evidence type="ECO:0000256" key="5">
    <source>
        <dbReference type="PROSITE-ProRule" id="PRU00703"/>
    </source>
</evidence>
<feature type="domain" description="CBS" evidence="7">
    <location>
        <begin position="425"/>
        <end position="484"/>
    </location>
</feature>
<keyword evidence="4 6" id="KW-0472">Membrane</keyword>
<dbReference type="PANTHER" id="PTHR43021:SF2">
    <property type="entry name" value="CATION_H+ EXCHANGER DOMAIN-CONTAINING PROTEIN"/>
    <property type="match status" value="1"/>
</dbReference>
<reference evidence="9" key="1">
    <citation type="submission" date="2017-02" db="EMBL/GenBank/DDBJ databases">
        <title>Comparative genomics and description of representatives of a novel lineage of planctomycetes thriving in anoxic sediments.</title>
        <authorList>
            <person name="Spring S."/>
            <person name="Bunk B."/>
            <person name="Sproer C."/>
        </authorList>
    </citation>
    <scope>NUCLEOTIDE SEQUENCE [LARGE SCALE GENOMIC DNA]</scope>
    <source>
        <strain evidence="9">ST-NAGAB-D1</strain>
    </source>
</reference>
<dbReference type="SMART" id="SM00116">
    <property type="entry name" value="CBS"/>
    <property type="match status" value="2"/>
</dbReference>
<keyword evidence="2 6" id="KW-0812">Transmembrane</keyword>
<dbReference type="RefSeq" id="WP_146661781.1">
    <property type="nucleotide sequence ID" value="NZ_CP019791.1"/>
</dbReference>
<dbReference type="InterPro" id="IPR006153">
    <property type="entry name" value="Cation/H_exchanger_TM"/>
</dbReference>
<feature type="transmembrane region" description="Helical" evidence="6">
    <location>
        <begin position="61"/>
        <end position="79"/>
    </location>
</feature>
<evidence type="ECO:0000256" key="3">
    <source>
        <dbReference type="ARBA" id="ARBA00022989"/>
    </source>
</evidence>
<dbReference type="EMBL" id="CP019791">
    <property type="protein sequence ID" value="AQT68616.1"/>
    <property type="molecule type" value="Genomic_DNA"/>
</dbReference>
<dbReference type="Proteomes" id="UP000189674">
    <property type="component" value="Chromosome"/>
</dbReference>
<evidence type="ECO:0000259" key="7">
    <source>
        <dbReference type="PROSITE" id="PS51371"/>
    </source>
</evidence>
<dbReference type="GO" id="GO:0016020">
    <property type="term" value="C:membrane"/>
    <property type="evidence" value="ECO:0007669"/>
    <property type="project" value="UniProtKB-SubCell"/>
</dbReference>
<feature type="transmembrane region" description="Helical" evidence="6">
    <location>
        <begin position="120"/>
        <end position="140"/>
    </location>
</feature>
<dbReference type="AlphaFoldDB" id="A0A1U9NM81"/>
<dbReference type="Pfam" id="PF00571">
    <property type="entry name" value="CBS"/>
    <property type="match status" value="2"/>
</dbReference>
<evidence type="ECO:0000256" key="4">
    <source>
        <dbReference type="ARBA" id="ARBA00023136"/>
    </source>
</evidence>
<feature type="transmembrane region" description="Helical" evidence="6">
    <location>
        <begin position="6"/>
        <end position="25"/>
    </location>
</feature>
<dbReference type="KEGG" id="alus:STSP2_01784"/>
<organism evidence="8 9">
    <name type="scientific">Anaerohalosphaera lusitana</name>
    <dbReference type="NCBI Taxonomy" id="1936003"/>
    <lineage>
        <taxon>Bacteria</taxon>
        <taxon>Pseudomonadati</taxon>
        <taxon>Planctomycetota</taxon>
        <taxon>Phycisphaerae</taxon>
        <taxon>Sedimentisphaerales</taxon>
        <taxon>Anaerohalosphaeraceae</taxon>
        <taxon>Anaerohalosphaera</taxon>
    </lineage>
</organism>
<keyword evidence="3 6" id="KW-1133">Transmembrane helix</keyword>
<dbReference type="SUPFAM" id="SSF54631">
    <property type="entry name" value="CBS-domain pair"/>
    <property type="match status" value="1"/>
</dbReference>
<feature type="transmembrane region" description="Helical" evidence="6">
    <location>
        <begin position="339"/>
        <end position="358"/>
    </location>
</feature>
<evidence type="ECO:0000256" key="2">
    <source>
        <dbReference type="ARBA" id="ARBA00022692"/>
    </source>
</evidence>
<keyword evidence="9" id="KW-1185">Reference proteome</keyword>
<comment type="subcellular location">
    <subcellularLocation>
        <location evidence="1">Membrane</location>
        <topology evidence="1">Multi-pass membrane protein</topology>
    </subcellularLocation>
</comment>
<protein>
    <submittedName>
        <fullName evidence="8">Potassium/proton antiporter</fullName>
    </submittedName>
</protein>
<evidence type="ECO:0000313" key="9">
    <source>
        <dbReference type="Proteomes" id="UP000189674"/>
    </source>
</evidence>
<dbReference type="PROSITE" id="PS51371">
    <property type="entry name" value="CBS"/>
    <property type="match status" value="1"/>
</dbReference>
<dbReference type="STRING" id="1936003.STSP2_01784"/>
<dbReference type="Gene3D" id="3.10.580.10">
    <property type="entry name" value="CBS-domain"/>
    <property type="match status" value="1"/>
</dbReference>
<proteinExistence type="predicted"/>
<name>A0A1U9NM81_9BACT</name>
<dbReference type="OrthoDB" id="9793589at2"/>
<feature type="transmembrane region" description="Helical" evidence="6">
    <location>
        <begin position="152"/>
        <end position="176"/>
    </location>
</feature>
<accession>A0A1U9NM81</accession>
<feature type="transmembrane region" description="Helical" evidence="6">
    <location>
        <begin position="228"/>
        <end position="244"/>
    </location>
</feature>